<dbReference type="InParanoid" id="A0A0D0D3H0"/>
<organism evidence="3 4">
    <name type="scientific">Paxillus rubicundulus Ve08.2h10</name>
    <dbReference type="NCBI Taxonomy" id="930991"/>
    <lineage>
        <taxon>Eukaryota</taxon>
        <taxon>Fungi</taxon>
        <taxon>Dikarya</taxon>
        <taxon>Basidiomycota</taxon>
        <taxon>Agaricomycotina</taxon>
        <taxon>Agaricomycetes</taxon>
        <taxon>Agaricomycetidae</taxon>
        <taxon>Boletales</taxon>
        <taxon>Paxilineae</taxon>
        <taxon>Paxillaceae</taxon>
        <taxon>Paxillus</taxon>
    </lineage>
</organism>
<feature type="region of interest" description="Disordered" evidence="1">
    <location>
        <begin position="35"/>
        <end position="63"/>
    </location>
</feature>
<feature type="chain" id="PRO_5002208355" evidence="2">
    <location>
        <begin position="19"/>
        <end position="63"/>
    </location>
</feature>
<protein>
    <submittedName>
        <fullName evidence="3">Uncharacterized protein</fullName>
    </submittedName>
</protein>
<keyword evidence="2" id="KW-0732">Signal</keyword>
<evidence type="ECO:0000313" key="4">
    <source>
        <dbReference type="Proteomes" id="UP000054538"/>
    </source>
</evidence>
<gene>
    <name evidence="3" type="ORF">PAXRUDRAFT_831212</name>
</gene>
<evidence type="ECO:0000256" key="1">
    <source>
        <dbReference type="SAM" id="MobiDB-lite"/>
    </source>
</evidence>
<evidence type="ECO:0000256" key="2">
    <source>
        <dbReference type="SAM" id="SignalP"/>
    </source>
</evidence>
<name>A0A0D0D3H0_9AGAM</name>
<reference evidence="4" key="2">
    <citation type="submission" date="2015-01" db="EMBL/GenBank/DDBJ databases">
        <title>Evolutionary Origins and Diversification of the Mycorrhizal Mutualists.</title>
        <authorList>
            <consortium name="DOE Joint Genome Institute"/>
            <consortium name="Mycorrhizal Genomics Consortium"/>
            <person name="Kohler A."/>
            <person name="Kuo A."/>
            <person name="Nagy L.G."/>
            <person name="Floudas D."/>
            <person name="Copeland A."/>
            <person name="Barry K.W."/>
            <person name="Cichocki N."/>
            <person name="Veneault-Fourrey C."/>
            <person name="LaButti K."/>
            <person name="Lindquist E.A."/>
            <person name="Lipzen A."/>
            <person name="Lundell T."/>
            <person name="Morin E."/>
            <person name="Murat C."/>
            <person name="Riley R."/>
            <person name="Ohm R."/>
            <person name="Sun H."/>
            <person name="Tunlid A."/>
            <person name="Henrissat B."/>
            <person name="Grigoriev I.V."/>
            <person name="Hibbett D.S."/>
            <person name="Martin F."/>
        </authorList>
    </citation>
    <scope>NUCLEOTIDE SEQUENCE [LARGE SCALE GENOMIC DNA]</scope>
    <source>
        <strain evidence="4">Ve08.2h10</strain>
    </source>
</reference>
<proteinExistence type="predicted"/>
<keyword evidence="4" id="KW-1185">Reference proteome</keyword>
<reference evidence="3 4" key="1">
    <citation type="submission" date="2014-04" db="EMBL/GenBank/DDBJ databases">
        <authorList>
            <consortium name="DOE Joint Genome Institute"/>
            <person name="Kuo A."/>
            <person name="Kohler A."/>
            <person name="Jargeat P."/>
            <person name="Nagy L.G."/>
            <person name="Floudas D."/>
            <person name="Copeland A."/>
            <person name="Barry K.W."/>
            <person name="Cichocki N."/>
            <person name="Veneault-Fourrey C."/>
            <person name="LaButti K."/>
            <person name="Lindquist E.A."/>
            <person name="Lipzen A."/>
            <person name="Lundell T."/>
            <person name="Morin E."/>
            <person name="Murat C."/>
            <person name="Sun H."/>
            <person name="Tunlid A."/>
            <person name="Henrissat B."/>
            <person name="Grigoriev I.V."/>
            <person name="Hibbett D.S."/>
            <person name="Martin F."/>
            <person name="Nordberg H.P."/>
            <person name="Cantor M.N."/>
            <person name="Hua S.X."/>
        </authorList>
    </citation>
    <scope>NUCLEOTIDE SEQUENCE [LARGE SCALE GENOMIC DNA]</scope>
    <source>
        <strain evidence="3 4">Ve08.2h10</strain>
    </source>
</reference>
<feature type="signal peptide" evidence="2">
    <location>
        <begin position="1"/>
        <end position="18"/>
    </location>
</feature>
<dbReference type="EMBL" id="KN825441">
    <property type="protein sequence ID" value="KIK91002.1"/>
    <property type="molecule type" value="Genomic_DNA"/>
</dbReference>
<accession>A0A0D0D3H0</accession>
<dbReference type="AlphaFoldDB" id="A0A0D0D3H0"/>
<evidence type="ECO:0000313" key="3">
    <source>
        <dbReference type="EMBL" id="KIK91002.1"/>
    </source>
</evidence>
<dbReference type="Proteomes" id="UP000054538">
    <property type="component" value="Unassembled WGS sequence"/>
</dbReference>
<dbReference type="HOGENOM" id="CLU_2886498_0_0_1"/>
<feature type="compositionally biased region" description="Pro residues" evidence="1">
    <location>
        <begin position="54"/>
        <end position="63"/>
    </location>
</feature>
<sequence>MATSSCLMRSIMQALVSAAIQMFVNVSVLPPQESAEAPYSTRHVIPPSSNTTSYPPPHTTQTM</sequence>